<evidence type="ECO:0000256" key="6">
    <source>
        <dbReference type="ARBA" id="ARBA00022946"/>
    </source>
</evidence>
<evidence type="ECO:0000256" key="12">
    <source>
        <dbReference type="RuleBase" id="RU004397"/>
    </source>
</evidence>
<keyword evidence="6" id="KW-0809">Transit peptide</keyword>
<keyword evidence="7 14" id="KW-1133">Transmembrane helix</keyword>
<evidence type="ECO:0000256" key="10">
    <source>
        <dbReference type="ARBA" id="ARBA00023136"/>
    </source>
</evidence>
<dbReference type="InterPro" id="IPR001349">
    <property type="entry name" value="Cyt_c_oxidase_su6a"/>
</dbReference>
<proteinExistence type="inferred from homology"/>
<evidence type="ECO:0000256" key="8">
    <source>
        <dbReference type="ARBA" id="ARBA00023002"/>
    </source>
</evidence>
<feature type="compositionally biased region" description="Basic and acidic residues" evidence="13">
    <location>
        <begin position="109"/>
        <end position="122"/>
    </location>
</feature>
<feature type="transmembrane region" description="Helical" evidence="14">
    <location>
        <begin position="37"/>
        <end position="57"/>
    </location>
</feature>
<evidence type="ECO:0000256" key="11">
    <source>
        <dbReference type="RuleBase" id="RU004396"/>
    </source>
</evidence>
<dbReference type="Proteomes" id="UP001153148">
    <property type="component" value="Unassembled WGS sequence"/>
</dbReference>
<reference evidence="15" key="1">
    <citation type="submission" date="2021-03" db="EMBL/GenBank/DDBJ databases">
        <authorList>
            <person name="Tran Van P."/>
        </authorList>
    </citation>
    <scope>NUCLEOTIDE SEQUENCE</scope>
</reference>
<keyword evidence="8" id="KW-0560">Oxidoreductase</keyword>
<dbReference type="PANTHER" id="PTHR11504">
    <property type="entry name" value="CYTOCHROME C OXIDASE POLYPEPTIDE VIA"/>
    <property type="match status" value="1"/>
</dbReference>
<evidence type="ECO:0000256" key="9">
    <source>
        <dbReference type="ARBA" id="ARBA00023128"/>
    </source>
</evidence>
<keyword evidence="4 14" id="KW-0812">Transmembrane</keyword>
<evidence type="ECO:0000256" key="3">
    <source>
        <dbReference type="ARBA" id="ARBA00005553"/>
    </source>
</evidence>
<dbReference type="Pfam" id="PF02046">
    <property type="entry name" value="COX6A"/>
    <property type="match status" value="1"/>
</dbReference>
<keyword evidence="5 12" id="KW-0999">Mitochondrion inner membrane</keyword>
<evidence type="ECO:0000313" key="16">
    <source>
        <dbReference type="Proteomes" id="UP001153148"/>
    </source>
</evidence>
<sequence length="122" mass="13905">MSGFKPCLAVVASTAPISLSVTLLSLAKASTAKKWKFIFFLVCLPVVGAASFNAYWLTTTTKFERPKFIKYEHLRIRNKRFPWGDGDKTFFHNPKVNALSDGYEEDEHEELKKPKPPRRADI</sequence>
<dbReference type="InterPro" id="IPR018507">
    <property type="entry name" value="Cyt_c_oxidase_su6a_CS"/>
</dbReference>
<dbReference type="EMBL" id="CAJPIN010007949">
    <property type="protein sequence ID" value="CAG2058769.1"/>
    <property type="molecule type" value="Genomic_DNA"/>
</dbReference>
<evidence type="ECO:0000256" key="2">
    <source>
        <dbReference type="ARBA" id="ARBA00004673"/>
    </source>
</evidence>
<evidence type="ECO:0000256" key="14">
    <source>
        <dbReference type="SAM" id="Phobius"/>
    </source>
</evidence>
<evidence type="ECO:0000256" key="13">
    <source>
        <dbReference type="SAM" id="MobiDB-lite"/>
    </source>
</evidence>
<dbReference type="Gene3D" id="4.10.95.10">
    <property type="entry name" value="Cytochrome c oxidase, subunit VIa"/>
    <property type="match status" value="1"/>
</dbReference>
<feature type="region of interest" description="Disordered" evidence="13">
    <location>
        <begin position="102"/>
        <end position="122"/>
    </location>
</feature>
<evidence type="ECO:0000313" key="15">
    <source>
        <dbReference type="EMBL" id="CAG2058769.1"/>
    </source>
</evidence>
<comment type="pathway">
    <text evidence="2">Energy metabolism; oxidative phosphorylation.</text>
</comment>
<dbReference type="SUPFAM" id="SSF81411">
    <property type="entry name" value="Mitochondrial cytochrome c oxidase subunit VIa"/>
    <property type="match status" value="1"/>
</dbReference>
<comment type="caution">
    <text evidence="15">The sequence shown here is derived from an EMBL/GenBank/DDBJ whole genome shotgun (WGS) entry which is preliminary data.</text>
</comment>
<organism evidence="15 16">
    <name type="scientific">Timema podura</name>
    <name type="common">Walking stick</name>
    <dbReference type="NCBI Taxonomy" id="61482"/>
    <lineage>
        <taxon>Eukaryota</taxon>
        <taxon>Metazoa</taxon>
        <taxon>Ecdysozoa</taxon>
        <taxon>Arthropoda</taxon>
        <taxon>Hexapoda</taxon>
        <taxon>Insecta</taxon>
        <taxon>Pterygota</taxon>
        <taxon>Neoptera</taxon>
        <taxon>Polyneoptera</taxon>
        <taxon>Phasmatodea</taxon>
        <taxon>Timematodea</taxon>
        <taxon>Timematoidea</taxon>
        <taxon>Timematidae</taxon>
        <taxon>Timema</taxon>
    </lineage>
</organism>
<keyword evidence="9 12" id="KW-0496">Mitochondrion</keyword>
<dbReference type="PROSITE" id="PS01329">
    <property type="entry name" value="COX6A"/>
    <property type="match status" value="1"/>
</dbReference>
<evidence type="ECO:0000256" key="1">
    <source>
        <dbReference type="ARBA" id="ARBA00004434"/>
    </source>
</evidence>
<dbReference type="InterPro" id="IPR036418">
    <property type="entry name" value="Cyt_c_oxidase_su6a_sf"/>
</dbReference>
<evidence type="ECO:0000256" key="4">
    <source>
        <dbReference type="ARBA" id="ARBA00022692"/>
    </source>
</evidence>
<comment type="similarity">
    <text evidence="3 11">Belongs to the cytochrome c oxidase subunit 6A family.</text>
</comment>
<evidence type="ECO:0000256" key="7">
    <source>
        <dbReference type="ARBA" id="ARBA00022989"/>
    </source>
</evidence>
<accession>A0ABN7NSH1</accession>
<keyword evidence="16" id="KW-1185">Reference proteome</keyword>
<dbReference type="PANTHER" id="PTHR11504:SF0">
    <property type="entry name" value="CYTOCHROME C OXIDASE SUBUNIT"/>
    <property type="match status" value="1"/>
</dbReference>
<keyword evidence="10 12" id="KW-0472">Membrane</keyword>
<comment type="subcellular location">
    <subcellularLocation>
        <location evidence="1">Mitochondrion inner membrane</location>
        <topology evidence="1">Single-pass membrane protein</topology>
    </subcellularLocation>
</comment>
<protein>
    <recommendedName>
        <fullName evidence="12">Cytochrome c oxidase subunit</fullName>
    </recommendedName>
    <alternativeName>
        <fullName evidence="12">Cytochrome c oxidase polypeptide VIa</fullName>
    </alternativeName>
</protein>
<gene>
    <name evidence="15" type="ORF">TPAB3V08_LOCUS5736</name>
</gene>
<evidence type="ECO:0000256" key="5">
    <source>
        <dbReference type="ARBA" id="ARBA00022792"/>
    </source>
</evidence>
<name>A0ABN7NSH1_TIMPD</name>